<dbReference type="Pfam" id="PF04760">
    <property type="entry name" value="IF2_N"/>
    <property type="match status" value="1"/>
</dbReference>
<reference evidence="4" key="1">
    <citation type="journal article" date="2019" name="Int. J. Syst. Evol. Microbiol.">
        <title>The Global Catalogue of Microorganisms (GCM) 10K type strain sequencing project: providing services to taxonomists for standard genome sequencing and annotation.</title>
        <authorList>
            <consortium name="The Broad Institute Genomics Platform"/>
            <consortium name="The Broad Institute Genome Sequencing Center for Infectious Disease"/>
            <person name="Wu L."/>
            <person name="Ma J."/>
        </authorList>
    </citation>
    <scope>NUCLEOTIDE SEQUENCE [LARGE SCALE GENOMIC DNA]</scope>
    <source>
        <strain evidence="4">CGMCC 1.16026</strain>
    </source>
</reference>
<dbReference type="RefSeq" id="WP_390235780.1">
    <property type="nucleotide sequence ID" value="NZ_JBHSWI010000001.1"/>
</dbReference>
<name>A0ABW1ZBR9_9BACT</name>
<sequence>MSKVRINDLARELEVKSKSILDALTAVGVTEKKTHSSSIEEDEAEKVRGYLTRGSRPAAAKTAAPANDKGFDLSKVSKPGDALKAILERKQAEQAAKNAPPVAPRPAVAVAPPARPVVAAPPLASCVPPWRWLLRQRLWWPLRQRLRPS</sequence>
<dbReference type="GO" id="GO:0003743">
    <property type="term" value="F:translation initiation factor activity"/>
    <property type="evidence" value="ECO:0007669"/>
    <property type="project" value="UniProtKB-KW"/>
</dbReference>
<accession>A0ABW1ZBR9</accession>
<evidence type="ECO:0000313" key="3">
    <source>
        <dbReference type="EMBL" id="MFC6646857.1"/>
    </source>
</evidence>
<evidence type="ECO:0000313" key="4">
    <source>
        <dbReference type="Proteomes" id="UP001596391"/>
    </source>
</evidence>
<dbReference type="Proteomes" id="UP001596391">
    <property type="component" value="Unassembled WGS sequence"/>
</dbReference>
<keyword evidence="4" id="KW-1185">Reference proteome</keyword>
<dbReference type="InterPro" id="IPR006847">
    <property type="entry name" value="IF2_N"/>
</dbReference>
<dbReference type="EMBL" id="JBHSWI010000001">
    <property type="protein sequence ID" value="MFC6646857.1"/>
    <property type="molecule type" value="Genomic_DNA"/>
</dbReference>
<evidence type="ECO:0000259" key="2">
    <source>
        <dbReference type="Pfam" id="PF04760"/>
    </source>
</evidence>
<organism evidence="3 4">
    <name type="scientific">Granulicella cerasi</name>
    <dbReference type="NCBI Taxonomy" id="741063"/>
    <lineage>
        <taxon>Bacteria</taxon>
        <taxon>Pseudomonadati</taxon>
        <taxon>Acidobacteriota</taxon>
        <taxon>Terriglobia</taxon>
        <taxon>Terriglobales</taxon>
        <taxon>Acidobacteriaceae</taxon>
        <taxon>Granulicella</taxon>
    </lineage>
</organism>
<evidence type="ECO:0000256" key="1">
    <source>
        <dbReference type="SAM" id="MobiDB-lite"/>
    </source>
</evidence>
<gene>
    <name evidence="3" type="ORF">ACFQBQ_14970</name>
</gene>
<protein>
    <submittedName>
        <fullName evidence="3">Translation initiation factor IF-2 N-terminal domain-containing protein</fullName>
    </submittedName>
</protein>
<feature type="region of interest" description="Disordered" evidence="1">
    <location>
        <begin position="56"/>
        <end position="75"/>
    </location>
</feature>
<keyword evidence="3" id="KW-0648">Protein biosynthesis</keyword>
<comment type="caution">
    <text evidence="3">The sequence shown here is derived from an EMBL/GenBank/DDBJ whole genome shotgun (WGS) entry which is preliminary data.</text>
</comment>
<dbReference type="Gene3D" id="1.10.10.2480">
    <property type="match status" value="1"/>
</dbReference>
<feature type="domain" description="Translation initiation factor IF-2 N-terminal" evidence="2">
    <location>
        <begin position="1"/>
        <end position="52"/>
    </location>
</feature>
<feature type="compositionally biased region" description="Low complexity" evidence="1">
    <location>
        <begin position="57"/>
        <end position="66"/>
    </location>
</feature>
<keyword evidence="3" id="KW-0396">Initiation factor</keyword>
<proteinExistence type="predicted"/>